<dbReference type="CDD" id="cd04301">
    <property type="entry name" value="NAT_SF"/>
    <property type="match status" value="1"/>
</dbReference>
<feature type="domain" description="N-acetyltransferase" evidence="11">
    <location>
        <begin position="12"/>
        <end position="185"/>
    </location>
</feature>
<dbReference type="KEGG" id="egu:105034869"/>
<dbReference type="GO" id="GO:0000139">
    <property type="term" value="C:Golgi membrane"/>
    <property type="evidence" value="ECO:0007669"/>
    <property type="project" value="TreeGrafter"/>
</dbReference>
<evidence type="ECO:0000256" key="7">
    <source>
        <dbReference type="ARBA" id="ARBA00026111"/>
    </source>
</evidence>
<evidence type="ECO:0000256" key="2">
    <source>
        <dbReference type="ARBA" id="ARBA00022679"/>
    </source>
</evidence>
<dbReference type="RefSeq" id="XP_010908486.1">
    <property type="nucleotide sequence ID" value="XM_010910184.3"/>
</dbReference>
<evidence type="ECO:0000259" key="11">
    <source>
        <dbReference type="PROSITE" id="PS51186"/>
    </source>
</evidence>
<protein>
    <recommendedName>
        <fullName evidence="8">N-alpha-acetyltransferase 60</fullName>
        <ecNumber evidence="7">2.3.1.259</ecNumber>
        <ecNumber evidence="1">2.3.1.48</ecNumber>
    </recommendedName>
</protein>
<dbReference type="Proteomes" id="UP000504607">
    <property type="component" value="Unplaced"/>
</dbReference>
<dbReference type="Gene3D" id="3.40.630.30">
    <property type="match status" value="1"/>
</dbReference>
<dbReference type="RefSeq" id="XP_029117582.1">
    <property type="nucleotide sequence ID" value="XM_029261749.1"/>
</dbReference>
<dbReference type="InterPro" id="IPR045141">
    <property type="entry name" value="NAA60-like"/>
</dbReference>
<dbReference type="GO" id="GO:0007059">
    <property type="term" value="P:chromosome segregation"/>
    <property type="evidence" value="ECO:0007669"/>
    <property type="project" value="UniProtKB-KW"/>
</dbReference>
<keyword evidence="5" id="KW-0012">Acyltransferase</keyword>
<dbReference type="RefSeq" id="XP_029117580.1">
    <property type="nucleotide sequence ID" value="XM_029261747.1"/>
</dbReference>
<proteinExistence type="inferred from homology"/>
<dbReference type="EC" id="2.3.1.48" evidence="1"/>
<dbReference type="GO" id="GO:0120518">
    <property type="term" value="F:protein N-terminal-methionine acetyltransferase activity"/>
    <property type="evidence" value="ECO:0007669"/>
    <property type="project" value="UniProtKB-EC"/>
</dbReference>
<evidence type="ECO:0000313" key="12">
    <source>
        <dbReference type="Proteomes" id="UP000504607"/>
    </source>
</evidence>
<dbReference type="GeneID" id="105034869"/>
<dbReference type="AlphaFoldDB" id="A0A6I9QGZ5"/>
<dbReference type="PANTHER" id="PTHR14744">
    <property type="entry name" value="N-ALPHA-ACETYLTRANSFERASE 60"/>
    <property type="match status" value="1"/>
</dbReference>
<dbReference type="GO" id="GO:0004402">
    <property type="term" value="F:histone acetyltransferase activity"/>
    <property type="evidence" value="ECO:0007669"/>
    <property type="project" value="TreeGrafter"/>
</dbReference>
<gene>
    <name evidence="13 14 15 16 17" type="primary">LOC105034869</name>
</gene>
<dbReference type="SUPFAM" id="SSF55729">
    <property type="entry name" value="Acyl-CoA N-acyltransferases (Nat)"/>
    <property type="match status" value="1"/>
</dbReference>
<evidence type="ECO:0000313" key="16">
    <source>
        <dbReference type="RefSeq" id="XP_029117580.1"/>
    </source>
</evidence>
<keyword evidence="12" id="KW-1185">Reference proteome</keyword>
<dbReference type="PROSITE" id="PS51186">
    <property type="entry name" value="GNAT"/>
    <property type="match status" value="1"/>
</dbReference>
<evidence type="ECO:0000256" key="4">
    <source>
        <dbReference type="ARBA" id="ARBA00022853"/>
    </source>
</evidence>
<dbReference type="InterPro" id="IPR016181">
    <property type="entry name" value="Acyl_CoA_acyltransferase"/>
</dbReference>
<keyword evidence="2" id="KW-0808">Transferase</keyword>
<evidence type="ECO:0000256" key="8">
    <source>
        <dbReference type="ARBA" id="ARBA00026144"/>
    </source>
</evidence>
<comment type="catalytic activity">
    <reaction evidence="10">
        <text>N-terminal L-methionyl-[transmembrane protein] + acetyl-CoA = N-terminal N(alpha)-acetyl-L-methionyl-[transmembrane protein] + CoA + H(+)</text>
        <dbReference type="Rhea" id="RHEA:50604"/>
        <dbReference type="Rhea" id="RHEA-COMP:12745"/>
        <dbReference type="Rhea" id="RHEA-COMP:12746"/>
        <dbReference type="ChEBI" id="CHEBI:15378"/>
        <dbReference type="ChEBI" id="CHEBI:57287"/>
        <dbReference type="ChEBI" id="CHEBI:57288"/>
        <dbReference type="ChEBI" id="CHEBI:64731"/>
        <dbReference type="ChEBI" id="CHEBI:133414"/>
        <dbReference type="EC" id="2.3.1.259"/>
    </reaction>
</comment>
<name>A0A6I9QGZ5_ELAGV</name>
<keyword evidence="3" id="KW-0159">Chromosome partition</keyword>
<dbReference type="EC" id="2.3.1.259" evidence="7"/>
<reference evidence="13 14" key="1">
    <citation type="submission" date="2025-04" db="UniProtKB">
        <authorList>
            <consortium name="RefSeq"/>
        </authorList>
    </citation>
    <scope>IDENTIFICATION</scope>
</reference>
<comment type="similarity">
    <text evidence="6">Belongs to the acetyltransferase family. NAA60 subfamily.</text>
</comment>
<keyword evidence="4" id="KW-0156">Chromatin regulator</keyword>
<organism evidence="12 13">
    <name type="scientific">Elaeis guineensis var. tenera</name>
    <name type="common">Oil palm</name>
    <dbReference type="NCBI Taxonomy" id="51953"/>
    <lineage>
        <taxon>Eukaryota</taxon>
        <taxon>Viridiplantae</taxon>
        <taxon>Streptophyta</taxon>
        <taxon>Embryophyta</taxon>
        <taxon>Tracheophyta</taxon>
        <taxon>Spermatophyta</taxon>
        <taxon>Magnoliopsida</taxon>
        <taxon>Liliopsida</taxon>
        <taxon>Arecaceae</taxon>
        <taxon>Arecoideae</taxon>
        <taxon>Cocoseae</taxon>
        <taxon>Elaeidinae</taxon>
        <taxon>Elaeis</taxon>
    </lineage>
</organism>
<dbReference type="InterPro" id="IPR000182">
    <property type="entry name" value="GNAT_dom"/>
</dbReference>
<evidence type="ECO:0000256" key="5">
    <source>
        <dbReference type="ARBA" id="ARBA00023315"/>
    </source>
</evidence>
<dbReference type="RefSeq" id="XP_019702678.1">
    <property type="nucleotide sequence ID" value="XM_019847119.2"/>
</dbReference>
<evidence type="ECO:0000313" key="13">
    <source>
        <dbReference type="RefSeq" id="XP_010908486.1"/>
    </source>
</evidence>
<comment type="catalytic activity">
    <reaction evidence="9">
        <text>L-lysyl-[protein] + acetyl-CoA = N(6)-acetyl-L-lysyl-[protein] + CoA + H(+)</text>
        <dbReference type="Rhea" id="RHEA:45948"/>
        <dbReference type="Rhea" id="RHEA-COMP:9752"/>
        <dbReference type="Rhea" id="RHEA-COMP:10731"/>
        <dbReference type="ChEBI" id="CHEBI:15378"/>
        <dbReference type="ChEBI" id="CHEBI:29969"/>
        <dbReference type="ChEBI" id="CHEBI:57287"/>
        <dbReference type="ChEBI" id="CHEBI:57288"/>
        <dbReference type="ChEBI" id="CHEBI:61930"/>
        <dbReference type="EC" id="2.3.1.48"/>
    </reaction>
</comment>
<evidence type="ECO:0000313" key="17">
    <source>
        <dbReference type="RefSeq" id="XP_029117582.1"/>
    </source>
</evidence>
<evidence type="ECO:0000256" key="9">
    <source>
        <dbReference type="ARBA" id="ARBA00048017"/>
    </source>
</evidence>
<accession>A0A6I9QGZ5</accession>
<dbReference type="FunFam" id="3.40.630.30:FF:000041">
    <property type="entry name" value="Histone acetyltransferase MCC1 isoform A"/>
    <property type="match status" value="1"/>
</dbReference>
<evidence type="ECO:0000256" key="10">
    <source>
        <dbReference type="ARBA" id="ARBA00048848"/>
    </source>
</evidence>
<evidence type="ECO:0000256" key="6">
    <source>
        <dbReference type="ARBA" id="ARBA00025774"/>
    </source>
</evidence>
<evidence type="ECO:0000313" key="14">
    <source>
        <dbReference type="RefSeq" id="XP_019702677.1"/>
    </source>
</evidence>
<sequence length="254" mass="29430">MLEPRAAHRPTIIYRPIRPSDLEILEQIHAALFPIRYEREFFLDVVNGHGIVSWVAVDISRLDGQNDELIGFVTTRIIPVTESEIEDLLRYDASRKDQILVYILTLGVVECYRNLGIATSLVREVIKYASSMPNCRAVYLHVIAYNQPAISFYKKMLFKLVRRLPNFYYIQGQHYDSYLFVFYVHGGRYTCSPQEIMSAVAAYFRGLFRMLSAKLRRNEEKSLPRWSKYKETSTLLVTQNKRILGAENATCQSG</sequence>
<dbReference type="RefSeq" id="XP_019702677.1">
    <property type="nucleotide sequence ID" value="XM_019847118.2"/>
</dbReference>
<dbReference type="Pfam" id="PF00583">
    <property type="entry name" value="Acetyltransf_1"/>
    <property type="match status" value="1"/>
</dbReference>
<evidence type="ECO:0000313" key="15">
    <source>
        <dbReference type="RefSeq" id="XP_019702678.1"/>
    </source>
</evidence>
<evidence type="ECO:0000256" key="3">
    <source>
        <dbReference type="ARBA" id="ARBA00022829"/>
    </source>
</evidence>
<dbReference type="OrthoDB" id="47374at2759"/>
<dbReference type="PANTHER" id="PTHR14744:SF15">
    <property type="entry name" value="N-ALPHA-ACETYLTRANSFERASE 60"/>
    <property type="match status" value="1"/>
</dbReference>
<evidence type="ECO:0000256" key="1">
    <source>
        <dbReference type="ARBA" id="ARBA00013184"/>
    </source>
</evidence>